<gene>
    <name evidence="2" type="ORF">K458DRAFT_489444</name>
</gene>
<evidence type="ECO:0000313" key="2">
    <source>
        <dbReference type="EMBL" id="KAF2681326.1"/>
    </source>
</evidence>
<dbReference type="AlphaFoldDB" id="A0A6G1ISV5"/>
<accession>A0A6G1ISV5</accession>
<protein>
    <submittedName>
        <fullName evidence="2">Uncharacterized protein</fullName>
    </submittedName>
</protein>
<evidence type="ECO:0000313" key="3">
    <source>
        <dbReference type="Proteomes" id="UP000799291"/>
    </source>
</evidence>
<keyword evidence="3" id="KW-1185">Reference proteome</keyword>
<dbReference type="EMBL" id="MU005592">
    <property type="protein sequence ID" value="KAF2681326.1"/>
    <property type="molecule type" value="Genomic_DNA"/>
</dbReference>
<reference evidence="2" key="1">
    <citation type="journal article" date="2020" name="Stud. Mycol.">
        <title>101 Dothideomycetes genomes: a test case for predicting lifestyles and emergence of pathogens.</title>
        <authorList>
            <person name="Haridas S."/>
            <person name="Albert R."/>
            <person name="Binder M."/>
            <person name="Bloem J."/>
            <person name="Labutti K."/>
            <person name="Salamov A."/>
            <person name="Andreopoulos B."/>
            <person name="Baker S."/>
            <person name="Barry K."/>
            <person name="Bills G."/>
            <person name="Bluhm B."/>
            <person name="Cannon C."/>
            <person name="Castanera R."/>
            <person name="Culley D."/>
            <person name="Daum C."/>
            <person name="Ezra D."/>
            <person name="Gonzalez J."/>
            <person name="Henrissat B."/>
            <person name="Kuo A."/>
            <person name="Liang C."/>
            <person name="Lipzen A."/>
            <person name="Lutzoni F."/>
            <person name="Magnuson J."/>
            <person name="Mondo S."/>
            <person name="Nolan M."/>
            <person name="Ohm R."/>
            <person name="Pangilinan J."/>
            <person name="Park H.-J."/>
            <person name="Ramirez L."/>
            <person name="Alfaro M."/>
            <person name="Sun H."/>
            <person name="Tritt A."/>
            <person name="Yoshinaga Y."/>
            <person name="Zwiers L.-H."/>
            <person name="Turgeon B."/>
            <person name="Goodwin S."/>
            <person name="Spatafora J."/>
            <person name="Crous P."/>
            <person name="Grigoriev I."/>
        </authorList>
    </citation>
    <scope>NUCLEOTIDE SEQUENCE</scope>
    <source>
        <strain evidence="2">CBS 122367</strain>
    </source>
</reference>
<dbReference type="Proteomes" id="UP000799291">
    <property type="component" value="Unassembled WGS sequence"/>
</dbReference>
<name>A0A6G1ISV5_9PLEO</name>
<evidence type="ECO:0000256" key="1">
    <source>
        <dbReference type="SAM" id="MobiDB-lite"/>
    </source>
</evidence>
<feature type="region of interest" description="Disordered" evidence="1">
    <location>
        <begin position="65"/>
        <end position="94"/>
    </location>
</feature>
<organism evidence="2 3">
    <name type="scientific">Lentithecium fluviatile CBS 122367</name>
    <dbReference type="NCBI Taxonomy" id="1168545"/>
    <lineage>
        <taxon>Eukaryota</taxon>
        <taxon>Fungi</taxon>
        <taxon>Dikarya</taxon>
        <taxon>Ascomycota</taxon>
        <taxon>Pezizomycotina</taxon>
        <taxon>Dothideomycetes</taxon>
        <taxon>Pleosporomycetidae</taxon>
        <taxon>Pleosporales</taxon>
        <taxon>Massarineae</taxon>
        <taxon>Lentitheciaceae</taxon>
        <taxon>Lentithecium</taxon>
    </lineage>
</organism>
<sequence>MAKPELPSCGRLRINPSVRRTPEDRRCRDLIPLQRFEAVISGHVWGATRGRYAAENWACGRGAGETIAPKGGRPKPNAHQPPFGRRRSVLPRARTQVGAPDIVVGANFKVTAATQLYPPELPDTKERVHHQPWRQQANLPASEGRRKAVAAANKARCATNAAHQ</sequence>
<proteinExistence type="predicted"/>